<dbReference type="Proteomes" id="UP001244341">
    <property type="component" value="Chromosome 3b"/>
</dbReference>
<protein>
    <submittedName>
        <fullName evidence="2">Uncharacterized protein</fullName>
    </submittedName>
</protein>
<sequence length="173" mass="19015">MMSQPHHQRFVDSCTLGEQAPALKMAGALMLAEDVSAAEVSCLPQLQLQRLTIGGPGLDESTAEHVLANMTGLRSLRISAAPRFTCKGLLHLTRLEQLSEIIVDGCNTVYAYGANGAMAAACARLGIQHDEIGDVRNAQQHDFLMSYRDYYRGHGSEVWQRLRKLCDKSPQCQ</sequence>
<gene>
    <name evidence="2" type="ORF">OEZ85_012282</name>
</gene>
<dbReference type="Gene3D" id="3.80.10.10">
    <property type="entry name" value="Ribonuclease Inhibitor"/>
    <property type="match status" value="1"/>
</dbReference>
<dbReference type="InterPro" id="IPR032675">
    <property type="entry name" value="LRR_dom_sf"/>
</dbReference>
<accession>A0ABY8TXL9</accession>
<proteinExistence type="predicted"/>
<evidence type="ECO:0000256" key="1">
    <source>
        <dbReference type="ARBA" id="ARBA00004430"/>
    </source>
</evidence>
<keyword evidence="3" id="KW-1185">Reference proteome</keyword>
<evidence type="ECO:0000313" key="2">
    <source>
        <dbReference type="EMBL" id="WIA12213.1"/>
    </source>
</evidence>
<dbReference type="EMBL" id="CP126210">
    <property type="protein sequence ID" value="WIA12213.1"/>
    <property type="molecule type" value="Genomic_DNA"/>
</dbReference>
<evidence type="ECO:0000313" key="3">
    <source>
        <dbReference type="Proteomes" id="UP001244341"/>
    </source>
</evidence>
<dbReference type="SUPFAM" id="SSF52047">
    <property type="entry name" value="RNI-like"/>
    <property type="match status" value="1"/>
</dbReference>
<name>A0ABY8TXL9_TETOB</name>
<comment type="subcellular location">
    <subcellularLocation>
        <location evidence="1">Cytoplasm</location>
        <location evidence="1">Cytoskeleton</location>
        <location evidence="1">Cilium axoneme</location>
    </subcellularLocation>
</comment>
<organism evidence="2 3">
    <name type="scientific">Tetradesmus obliquus</name>
    <name type="common">Green alga</name>
    <name type="synonym">Acutodesmus obliquus</name>
    <dbReference type="NCBI Taxonomy" id="3088"/>
    <lineage>
        <taxon>Eukaryota</taxon>
        <taxon>Viridiplantae</taxon>
        <taxon>Chlorophyta</taxon>
        <taxon>core chlorophytes</taxon>
        <taxon>Chlorophyceae</taxon>
        <taxon>CS clade</taxon>
        <taxon>Sphaeropleales</taxon>
        <taxon>Scenedesmaceae</taxon>
        <taxon>Tetradesmus</taxon>
    </lineage>
</organism>
<reference evidence="2 3" key="1">
    <citation type="submission" date="2023-05" db="EMBL/GenBank/DDBJ databases">
        <title>A 100% complete, gapless, phased diploid assembly of the Scenedesmus obliquus UTEX 3031 genome.</title>
        <authorList>
            <person name="Biondi T.C."/>
            <person name="Hanschen E.R."/>
            <person name="Kwon T."/>
            <person name="Eng W."/>
            <person name="Kruse C.P.S."/>
            <person name="Koehler S.I."/>
            <person name="Kunde Y."/>
            <person name="Gleasner C.D."/>
            <person name="You Mak K.T."/>
            <person name="Polle J."/>
            <person name="Hovde B.T."/>
            <person name="Starkenburg S.R."/>
        </authorList>
    </citation>
    <scope>NUCLEOTIDE SEQUENCE [LARGE SCALE GENOMIC DNA]</scope>
    <source>
        <strain evidence="2 3">DOE0152z</strain>
    </source>
</reference>